<dbReference type="InterPro" id="IPR009543">
    <property type="entry name" value="VPS13_VAB"/>
</dbReference>
<evidence type="ECO:0000259" key="3">
    <source>
        <dbReference type="Pfam" id="PF25036"/>
    </source>
</evidence>
<name>A0ABC8UN56_9AQUA</name>
<gene>
    <name evidence="4" type="ORF">ILEXP_LOCUS52619</name>
</gene>
<reference evidence="4 5" key="1">
    <citation type="submission" date="2024-02" db="EMBL/GenBank/DDBJ databases">
        <authorList>
            <person name="Vignale AGUSTIN F."/>
            <person name="Sosa J E."/>
            <person name="Modenutti C."/>
        </authorList>
    </citation>
    <scope>NUCLEOTIDE SEQUENCE [LARGE SCALE GENOMIC DNA]</scope>
</reference>
<keyword evidence="5" id="KW-1185">Reference proteome</keyword>
<dbReference type="PANTHER" id="PTHR16166:SF143">
    <property type="entry name" value="PROTEIN SORTING-ASSOCIATED PROTEIN, PUTATIVE (DUF1162)-RELATED"/>
    <property type="match status" value="1"/>
</dbReference>
<keyword evidence="2" id="KW-0812">Transmembrane</keyword>
<comment type="caution">
    <text evidence="4">The sequence shown here is derived from an EMBL/GenBank/DDBJ whole genome shotgun (WGS) entry which is preliminary data.</text>
</comment>
<dbReference type="EMBL" id="CAUOFW020008357">
    <property type="protein sequence ID" value="CAK9182445.1"/>
    <property type="molecule type" value="Genomic_DNA"/>
</dbReference>
<dbReference type="Proteomes" id="UP001642360">
    <property type="component" value="Unassembled WGS sequence"/>
</dbReference>
<evidence type="ECO:0000313" key="4">
    <source>
        <dbReference type="EMBL" id="CAK9182445.1"/>
    </source>
</evidence>
<keyword evidence="2" id="KW-0472">Membrane</keyword>
<evidence type="ECO:0000256" key="1">
    <source>
        <dbReference type="SAM" id="MobiDB-lite"/>
    </source>
</evidence>
<feature type="region of interest" description="Disordered" evidence="1">
    <location>
        <begin position="2111"/>
        <end position="2132"/>
    </location>
</feature>
<organism evidence="4 5">
    <name type="scientific">Ilex paraguariensis</name>
    <name type="common">yerba mate</name>
    <dbReference type="NCBI Taxonomy" id="185542"/>
    <lineage>
        <taxon>Eukaryota</taxon>
        <taxon>Viridiplantae</taxon>
        <taxon>Streptophyta</taxon>
        <taxon>Embryophyta</taxon>
        <taxon>Tracheophyta</taxon>
        <taxon>Spermatophyta</taxon>
        <taxon>Magnoliopsida</taxon>
        <taxon>eudicotyledons</taxon>
        <taxon>Gunneridae</taxon>
        <taxon>Pentapetalae</taxon>
        <taxon>asterids</taxon>
        <taxon>campanulids</taxon>
        <taxon>Aquifoliales</taxon>
        <taxon>Aquifoliaceae</taxon>
        <taxon>Ilex</taxon>
    </lineage>
</organism>
<accession>A0ABC8UN56</accession>
<dbReference type="PANTHER" id="PTHR16166">
    <property type="entry name" value="VACUOLAR PROTEIN SORTING-ASSOCIATED PROTEIN VPS13"/>
    <property type="match status" value="1"/>
</dbReference>
<feature type="domain" description="Vacuolar protein sorting-associated protein 13 VPS13 adaptor binding" evidence="3">
    <location>
        <begin position="1913"/>
        <end position="2063"/>
    </location>
</feature>
<dbReference type="Pfam" id="PF25036">
    <property type="entry name" value="VPS13_VAB"/>
    <property type="match status" value="1"/>
</dbReference>
<sequence length="2205" mass="246825">MMILDCLEWYLSLHVHFVVVIQSVRLFVFHVVLPIVFGVGLVLFSLNGIDDVRARLLSKAEYILSSRKRVMWDISVVNIIIIIPWENVHPELHKMVIESEAFSITSKCKVGSFASEIEDQSYVLTNIESSASVSDAYMKFQPQDLYNHFDIKLHDFEMKVMIPNYSKAIPVLEKFSASMMLASCIIPDEPILKRLEVYLIVPSLCAHFSPSIYGAIMGIMENTHVLHSTIDSPIFSMPDSLYTNSSRSEIPKMFWFSVVATIGSAGFLVDIENDEDNSCILMLSLQEFDVRFGQIEFPECWICVKALRILSYSRKDEKDKHVLCSSGNVWEAYSAYPSEADVRLSNESENYDHKIRSAGECFLLHFGSRTNVNLICRKCTVCLSDIEFHCYPYIVGLLVGFSDKISKYGPSHLVEDSPSSAVDCNNPLRKPFFEFQRFGYSKFFQTGTSECANIAVDDFPFVTVYNAGSLFSFGSSLIHAVPEWRTVLNSRDRKMRSDECIVKKESNSLFGPAVKSWFGTDDLPMPEDFDDPGVFIIDLNISSIRLHFHDSSCIVGTITLPNSKCSFTLHEDLFDIICSTEGLVLSSSWWNQTIHDFLWGPSSPSLSPILNICMRKRNVGSLRSLFEICFEVQHVSCILPPEFLAIIIGYFSLPDWSFYTNEQPLSENTGCMDLENNSAVTYKFEILDSTLFTPVESDNFRFLKLDIQQLHISFIHRSDPNTALKDIPTECLVSSHKVARRSNCVDVSGHDVSLSLLLLKDDSSIFDQKTGNVCIDLICPISADVWVRIPSDSESFCVSSVASTCVMVRVNSCQLLAEGGYVFVGYEALLSVINQFSLVEKESQCFTSDVLQFLQSKKSLKENSSYLLEAAGMTFTETKFCVNSMSLKFFRSGEELNASEPVAIANMQFICSASLKDDKPMHWDISFSSLALLSLVNSIMLAECTSSCSTSSVLEMTFKMSDQGENELHVSAPSLDIWLHLFEWSEVIDLLNSYSGQLVKTLSVDAPSEISNLVPVDQNDIVTVNGSQNSPQFLSMSRQFAPETMKHDPVFLIVKSENVGMTVHMPVCVSEGAFSICWESCIQKRSPVNYSSNAIKANHNNFIVVSVESRHSELVWNGKTAKVKFNSEKTSGRLEIYEDKSVHTWPCFQLFHVNMEAEFRCGQKEHGNVKVVAQCDNLDLWLSQHVFCFGQHEWFKIPAAGSSQVTFGSMEFEIQLRKISLLVTGGRWISNGPLLEILIRNLLLVASISERKMEGSVAGDLQVSYNNIHKVLWEPFIEPWNFQLGITRKHDKSALLSNAIMTDIHLKSTTQLNMNFTESFMEVVFRAVEMIKDAWGLMGLNDLSENPKFLNSQSGDNVHTGHFAPYILQNLTSLPLVFYICQGLVSVDDLDAAALKDKKCLQPGSSIPIYIEESAEQQLFHGRPANSSDKLSDKQLTGVAHHYIIIQLEGTCMPSAPISMDLVGLHCFEVNFSKTSNNLEVGNIEDALKANKNVEVNNGADTNGGFVVPVVVDVSVQRYSKLMRLYSTVILLNATSVPLEVRFDIPFGVSPKILDPIYPGQEFPLPLHLAEAGCMRCRPLDDSCLWSEAYNISNILSHESRIGFLRSFVSYPSHPSCDPFRFCISAQDMCLTSIGRQKRGSGLYLNSTIKQSVERSGQVLHNLDKSQKRYIHLVSFTTPFVVKSYLPEAVSLTVESRGVTRTALLKEVEISFFHVDSSHDLEISFSMRGYKSSTLKFPRAETFAAMAKFSGTKFSLSETVAFDSDIGFGPIYVTMDKAMDAFSGAREICLFVPFLLYNCSGFSLVVSNAACEMKGCGCTVPSCYDLDEQDLVRGRKDGLGLLIASHDLQTAPHKNNLRDSSLASYIVSTRKNIISHCSEYSSKPFFLSGSSTIPHRHMDKHDLRAPNLSLSDLKSDSTSSSQLNLQFRDFDDDYKKVNACMYSPSPNSSASEIMVKVSRCLSECVMDNIPTCSWSMPFFLVPPTGSTSVLVPQPFTNAAYIISVTSSALDKPFSGRTRITTFQPRYVISNACSKDVCYKQKGTDCIFHLGIGQHSHLHWTDTTSASWARDATSSTPPRCLRQRGMERGRRVVTNFINLVLNLMFRNSSRGSLPLKPPVEAKPTEPTSDEDPTEDFACITELVRLKHAAKKRNRLIRVRDLGPRIVKKGKKMKKALRSNSLAVEKCGCHESKSRKVTGKMLCFKLT</sequence>
<feature type="transmembrane region" description="Helical" evidence="2">
    <location>
        <begin position="27"/>
        <end position="49"/>
    </location>
</feature>
<evidence type="ECO:0000256" key="2">
    <source>
        <dbReference type="SAM" id="Phobius"/>
    </source>
</evidence>
<dbReference type="InterPro" id="IPR026847">
    <property type="entry name" value="VPS13"/>
</dbReference>
<evidence type="ECO:0000313" key="5">
    <source>
        <dbReference type="Proteomes" id="UP001642360"/>
    </source>
</evidence>
<keyword evidence="2" id="KW-1133">Transmembrane helix</keyword>
<proteinExistence type="predicted"/>
<protein>
    <recommendedName>
        <fullName evidence="3">Vacuolar protein sorting-associated protein 13 VPS13 adaptor binding domain-containing protein</fullName>
    </recommendedName>
</protein>